<proteinExistence type="predicted"/>
<evidence type="ECO:0000313" key="3">
    <source>
        <dbReference type="Proteomes" id="UP000236732"/>
    </source>
</evidence>
<dbReference type="GO" id="GO:0003824">
    <property type="term" value="F:catalytic activity"/>
    <property type="evidence" value="ECO:0007669"/>
    <property type="project" value="UniProtKB-ARBA"/>
</dbReference>
<keyword evidence="3" id="KW-1185">Reference proteome</keyword>
<dbReference type="InterPro" id="IPR000073">
    <property type="entry name" value="AB_hydrolase_1"/>
</dbReference>
<dbReference type="PANTHER" id="PTHR43433:SF10">
    <property type="entry name" value="AB HYDROLASE-1 DOMAIN-CONTAINING PROTEIN"/>
    <property type="match status" value="1"/>
</dbReference>
<reference evidence="2 3" key="1">
    <citation type="submission" date="2016-10" db="EMBL/GenBank/DDBJ databases">
        <authorList>
            <person name="de Groot N.N."/>
        </authorList>
    </citation>
    <scope>NUCLEOTIDE SEQUENCE [LARGE SCALE GENOMIC DNA]</scope>
    <source>
        <strain evidence="2 3">CGMCC 4.7037</strain>
    </source>
</reference>
<evidence type="ECO:0000259" key="1">
    <source>
        <dbReference type="Pfam" id="PF00561"/>
    </source>
</evidence>
<gene>
    <name evidence="2" type="ORF">SAMN05444920_124126</name>
</gene>
<dbReference type="InterPro" id="IPR029058">
    <property type="entry name" value="AB_hydrolase_fold"/>
</dbReference>
<dbReference type="SUPFAM" id="SSF53474">
    <property type="entry name" value="alpha/beta-Hydrolases"/>
    <property type="match status" value="1"/>
</dbReference>
<dbReference type="PANTHER" id="PTHR43433">
    <property type="entry name" value="HYDROLASE, ALPHA/BETA FOLD FAMILY PROTEIN"/>
    <property type="match status" value="1"/>
</dbReference>
<protein>
    <submittedName>
        <fullName evidence="2">Pimeloyl-ACP methyl ester carboxylesterase</fullName>
    </submittedName>
</protein>
<dbReference type="InterPro" id="IPR050471">
    <property type="entry name" value="AB_hydrolase"/>
</dbReference>
<accession>A0A1H6EYM4</accession>
<dbReference type="Pfam" id="PF00561">
    <property type="entry name" value="Abhydrolase_1"/>
    <property type="match status" value="1"/>
</dbReference>
<dbReference type="AlphaFoldDB" id="A0A1H6EYM4"/>
<dbReference type="Proteomes" id="UP000236732">
    <property type="component" value="Unassembled WGS sequence"/>
</dbReference>
<name>A0A1H6EYM4_9ACTN</name>
<sequence length="276" mass="28493">MIELDIPVGGGRTLHVYDTGEVGRAPVMWHHGTPNLGSPPEPLFAASDRLGLRWVSFDRPGYGGSTPAPGRTVASVAGDAAKVADALGLDRFAVVGYSGGGSYALGCAAALGDRVQAALTLAAIAPYGADGLDWFTGMVPSGVAALGTAAAGRQARTALEASGFAYDCEFTAADLALFEGPWGWLGKVAEPALAAGPHGQIDDDVSYTLPWGCDPGAIDAPVLLLHGTADRIIPAAHGSWLAAQCPNAELRLLEGDSHFTIVEHAESGLEWLRRQL</sequence>
<dbReference type="OrthoDB" id="9800988at2"/>
<evidence type="ECO:0000313" key="2">
    <source>
        <dbReference type="EMBL" id="SEH02191.1"/>
    </source>
</evidence>
<dbReference type="RefSeq" id="WP_103963245.1">
    <property type="nucleotide sequence ID" value="NZ_FNVT01000024.1"/>
</dbReference>
<organism evidence="2 3">
    <name type="scientific">Nonomuraea solani</name>
    <dbReference type="NCBI Taxonomy" id="1144553"/>
    <lineage>
        <taxon>Bacteria</taxon>
        <taxon>Bacillati</taxon>
        <taxon>Actinomycetota</taxon>
        <taxon>Actinomycetes</taxon>
        <taxon>Streptosporangiales</taxon>
        <taxon>Streptosporangiaceae</taxon>
        <taxon>Nonomuraea</taxon>
    </lineage>
</organism>
<dbReference type="EMBL" id="FNVT01000024">
    <property type="protein sequence ID" value="SEH02191.1"/>
    <property type="molecule type" value="Genomic_DNA"/>
</dbReference>
<feature type="domain" description="AB hydrolase-1" evidence="1">
    <location>
        <begin position="26"/>
        <end position="265"/>
    </location>
</feature>
<dbReference type="Gene3D" id="3.40.50.1820">
    <property type="entry name" value="alpha/beta hydrolase"/>
    <property type="match status" value="1"/>
</dbReference>
<dbReference type="PRINTS" id="PR00111">
    <property type="entry name" value="ABHYDROLASE"/>
</dbReference>